<feature type="region of interest" description="Disordered" evidence="1">
    <location>
        <begin position="199"/>
        <end position="223"/>
    </location>
</feature>
<dbReference type="KEGG" id="aplc:110981273"/>
<feature type="compositionally biased region" description="Polar residues" evidence="1">
    <location>
        <begin position="1271"/>
        <end position="1285"/>
    </location>
</feature>
<dbReference type="RefSeq" id="XP_022094392.1">
    <property type="nucleotide sequence ID" value="XM_022238700.1"/>
</dbReference>
<dbReference type="PANTHER" id="PTHR15932:SF2">
    <property type="entry name" value="BRCA1-A COMPLEX SUBUNIT RAP80"/>
    <property type="match status" value="1"/>
</dbReference>
<protein>
    <submittedName>
        <fullName evidence="3 4">Uncharacterized protein LOC110981273 isoform X1</fullName>
    </submittedName>
</protein>
<feature type="compositionally biased region" description="Polar residues" evidence="1">
    <location>
        <begin position="600"/>
        <end position="644"/>
    </location>
</feature>
<feature type="compositionally biased region" description="Low complexity" evidence="1">
    <location>
        <begin position="561"/>
        <end position="573"/>
    </location>
</feature>
<dbReference type="GO" id="GO:0070530">
    <property type="term" value="F:K63-linked polyubiquitin modification-dependent protein binding"/>
    <property type="evidence" value="ECO:0007669"/>
    <property type="project" value="InterPro"/>
</dbReference>
<evidence type="ECO:0000313" key="2">
    <source>
        <dbReference type="Proteomes" id="UP000694845"/>
    </source>
</evidence>
<dbReference type="OrthoDB" id="5979770at2759"/>
<feature type="region of interest" description="Disordered" evidence="1">
    <location>
        <begin position="236"/>
        <end position="346"/>
    </location>
</feature>
<feature type="compositionally biased region" description="Polar residues" evidence="1">
    <location>
        <begin position="283"/>
        <end position="293"/>
    </location>
</feature>
<keyword evidence="2" id="KW-1185">Reference proteome</keyword>
<feature type="compositionally biased region" description="Basic and acidic residues" evidence="1">
    <location>
        <begin position="1091"/>
        <end position="1102"/>
    </location>
</feature>
<dbReference type="Proteomes" id="UP000694845">
    <property type="component" value="Unplaced"/>
</dbReference>
<feature type="region of interest" description="Disordered" evidence="1">
    <location>
        <begin position="119"/>
        <end position="178"/>
    </location>
</feature>
<feature type="compositionally biased region" description="Basic and acidic residues" evidence="1">
    <location>
        <begin position="724"/>
        <end position="733"/>
    </location>
</feature>
<feature type="compositionally biased region" description="Basic and acidic residues" evidence="1">
    <location>
        <begin position="588"/>
        <end position="599"/>
    </location>
</feature>
<feature type="region of interest" description="Disordered" evidence="1">
    <location>
        <begin position="1"/>
        <end position="105"/>
    </location>
</feature>
<feature type="compositionally biased region" description="Basic and acidic residues" evidence="1">
    <location>
        <begin position="922"/>
        <end position="938"/>
    </location>
</feature>
<feature type="compositionally biased region" description="Polar residues" evidence="1">
    <location>
        <begin position="853"/>
        <end position="867"/>
    </location>
</feature>
<dbReference type="GO" id="GO:0006302">
    <property type="term" value="P:double-strand break repair"/>
    <property type="evidence" value="ECO:0007669"/>
    <property type="project" value="InterPro"/>
</dbReference>
<evidence type="ECO:0000256" key="1">
    <source>
        <dbReference type="SAM" id="MobiDB-lite"/>
    </source>
</evidence>
<accession>A0A8B7YSP6</accession>
<dbReference type="RefSeq" id="XP_022094391.1">
    <property type="nucleotide sequence ID" value="XM_022238699.1"/>
</dbReference>
<dbReference type="InterPro" id="IPR003903">
    <property type="entry name" value="UIM_dom"/>
</dbReference>
<feature type="compositionally biased region" description="Basic and acidic residues" evidence="1">
    <location>
        <begin position="836"/>
        <end position="848"/>
    </location>
</feature>
<feature type="compositionally biased region" description="Polar residues" evidence="1">
    <location>
        <begin position="807"/>
        <end position="818"/>
    </location>
</feature>
<feature type="region of interest" description="Disordered" evidence="1">
    <location>
        <begin position="807"/>
        <end position="1020"/>
    </location>
</feature>
<evidence type="ECO:0000313" key="3">
    <source>
        <dbReference type="RefSeq" id="XP_022094391.1"/>
    </source>
</evidence>
<dbReference type="PANTHER" id="PTHR15932">
    <property type="entry name" value="UBIQUITIN INTERACTION MOTIF-CONTAINING PROTEIN 1"/>
    <property type="match status" value="1"/>
</dbReference>
<feature type="region of interest" description="Disordered" evidence="1">
    <location>
        <begin position="1255"/>
        <end position="1311"/>
    </location>
</feature>
<feature type="region of interest" description="Disordered" evidence="1">
    <location>
        <begin position="1172"/>
        <end position="1206"/>
    </location>
</feature>
<dbReference type="GeneID" id="110981273"/>
<reference evidence="3 4" key="1">
    <citation type="submission" date="2025-04" db="UniProtKB">
        <authorList>
            <consortium name="RefSeq"/>
        </authorList>
    </citation>
    <scope>IDENTIFICATION</scope>
</reference>
<sequence>MGKRKPALEFADSCSHNNEDLKPTRRSRRIGNMHPKQTEPSTVMDGDSDDDFVTLLPSKTAATTSGDNSLLQRSQRHQQRTELKHQQERQTLQRSAEELRQQEEDDIMRAIELSKLEMEAEQWGSESQGDWQSAFPLETREREGNSRLPQTPSKSVPNRSQAADAPSQEHLSEPSFQSSFKKHLLTACRGLKDYFGIKTDPTDSASSPSSVLSDDCEGETTPLKMVQSNTNDCNEWQDMMDSVDWGDPSLPTAVAGSERGTPDMNNDSVRGGGNESQKDDSSQHQNDTNICTRTSDRLRLRKRHICKGDEPQPEQQTKVRKMQTPPDPGSLDPLEESGEEEEEVNVVSDEEIMSGQGGQENHDSSQSRRHLEVYQLVDTRKPRWRKHPFYAPRNVSKTSYSRVIYQLLQAYCCRLRQAQMRIPNRISWGNPVVTGNCYSDTLVHRKRGSRACVFYAPSDSEDEGGPSVPGKAEGPLRGRLQKWRKKQVADTDDNADSDFEDCIPLGRRRAQGRSKLATQDVVEMLKQDGRCFEEDRADETLSPTLEQQHMETQDFATIAGDASKSAGSESDSSQPIVRPSPSPLSVHNPDDSKTSHDQTDSQSSLTDVFQASSSNETSSGTKMAASSTGQNSGTPHKGPSTKSSLGRRKGTNQESETGNEEDSFVEEILSSCIPKATSHFGENGLQRNHSETKRVTCLPDSQSLDRSMIRNTIASADNEEILHGQEEREDVTSLRETSSPTLGPQNSARTLGSSFEEQRYHFYKSVPALQRLKQFRGEVKREECVSDADSSLQDGSVQSFVELSRTDSSAKCSQQSENDLPVSHSKLDIKQGLNKQQRDGNGLKESVLKRQPSPCSDRQQSLANSRSALKPQEELTDGQSPKEDSSECHSCAKKLEPDESWDDVEDGPAQLEDEDYGGESNDYDKSENQDRDEMAWRQEEEEDSVQSIDEEDGTVRANVEKEQDAGLDTEMSEHADAGGDEMSNDTHQGETEEDDDVGCEEEEDIITVEDRDEDAVEDTRHSTMVGVECPLCSVDYPIDQIEAHASACYGPISPTQEGERVGGQKPVTDTRGASPTNNGGEGSAGPPRAAGHRDKTANEKANSRIVKGVAARIVQEHDPKGTIHHTQDSLMKRSDPDLDLDDDSSESFSESADQLDASLLQLVEDNKLQLRERKRVRVPDRPAKRPKLDTAGKSRDETSRSKEETEVCFICNQQIPKTVYAEHVQEEIDRVEAENHTEDSAVPLGRALRRRTIASSRAAAGGESSREAENSIDQSVTASGMSPATSWDGDSQSSDDDDSSQTALEDAIFNPRVSQSPIKAFRPISKQPMSLIDFKNQFNSSGDTKWTGIAASSARGKSVRRGRGRGGRGGKMKQSKKRRRFLKK</sequence>
<gene>
    <name evidence="3 4" type="primary">LOC110981273</name>
</gene>
<evidence type="ECO:0000313" key="4">
    <source>
        <dbReference type="RefSeq" id="XP_022094392.1"/>
    </source>
</evidence>
<feature type="compositionally biased region" description="Basic and acidic residues" evidence="1">
    <location>
        <begin position="1114"/>
        <end position="1136"/>
    </location>
</feature>
<feature type="compositionally biased region" description="Polar residues" evidence="1">
    <location>
        <begin position="147"/>
        <end position="161"/>
    </location>
</feature>
<feature type="compositionally biased region" description="Acidic residues" evidence="1">
    <location>
        <begin position="898"/>
        <end position="917"/>
    </location>
</feature>
<feature type="compositionally biased region" description="Low complexity" evidence="1">
    <location>
        <begin position="202"/>
        <end position="213"/>
    </location>
</feature>
<dbReference type="PROSITE" id="PS50330">
    <property type="entry name" value="UIM"/>
    <property type="match status" value="1"/>
</dbReference>
<feature type="compositionally biased region" description="Basic and acidic residues" evidence="1">
    <location>
        <begin position="1172"/>
        <end position="1205"/>
    </location>
</feature>
<feature type="compositionally biased region" description="Polar residues" evidence="1">
    <location>
        <begin position="734"/>
        <end position="750"/>
    </location>
</feature>
<feature type="compositionally biased region" description="Acidic residues" evidence="1">
    <location>
        <begin position="333"/>
        <end position="346"/>
    </location>
</feature>
<feature type="compositionally biased region" description="Acidic residues" evidence="1">
    <location>
        <begin position="939"/>
        <end position="952"/>
    </location>
</feature>
<feature type="region of interest" description="Disordered" evidence="1">
    <location>
        <begin position="1338"/>
        <end position="1384"/>
    </location>
</feature>
<dbReference type="GO" id="GO:0042393">
    <property type="term" value="F:histone binding"/>
    <property type="evidence" value="ECO:0007669"/>
    <property type="project" value="TreeGrafter"/>
</dbReference>
<organism evidence="2 3">
    <name type="scientific">Acanthaster planci</name>
    <name type="common">Crown-of-thorns starfish</name>
    <dbReference type="NCBI Taxonomy" id="133434"/>
    <lineage>
        <taxon>Eukaryota</taxon>
        <taxon>Metazoa</taxon>
        <taxon>Echinodermata</taxon>
        <taxon>Eleutherozoa</taxon>
        <taxon>Asterozoa</taxon>
        <taxon>Asteroidea</taxon>
        <taxon>Valvatacea</taxon>
        <taxon>Valvatida</taxon>
        <taxon>Acanthasteridae</taxon>
        <taxon>Acanthaster</taxon>
    </lineage>
</organism>
<proteinExistence type="predicted"/>
<dbReference type="GO" id="GO:0070531">
    <property type="term" value="C:BRCA1-A complex"/>
    <property type="evidence" value="ECO:0007669"/>
    <property type="project" value="InterPro"/>
</dbReference>
<dbReference type="InterPro" id="IPR038868">
    <property type="entry name" value="RAP80"/>
</dbReference>
<feature type="compositionally biased region" description="Basic and acidic residues" evidence="1">
    <location>
        <begin position="79"/>
        <end position="88"/>
    </location>
</feature>
<dbReference type="GO" id="GO:0045739">
    <property type="term" value="P:positive regulation of DNA repair"/>
    <property type="evidence" value="ECO:0007669"/>
    <property type="project" value="TreeGrafter"/>
</dbReference>
<feature type="region of interest" description="Disordered" evidence="1">
    <location>
        <begin position="561"/>
        <end position="668"/>
    </location>
</feature>
<feature type="region of interest" description="Disordered" evidence="1">
    <location>
        <begin position="724"/>
        <end position="750"/>
    </location>
</feature>
<feature type="region of interest" description="Disordered" evidence="1">
    <location>
        <begin position="1052"/>
        <end position="1153"/>
    </location>
</feature>
<feature type="compositionally biased region" description="Acidic residues" evidence="1">
    <location>
        <begin position="991"/>
        <end position="1016"/>
    </location>
</feature>
<feature type="compositionally biased region" description="Basic residues" evidence="1">
    <location>
        <begin position="1357"/>
        <end position="1384"/>
    </location>
</feature>
<name>A0A8B7YSP6_ACAPL</name>
<feature type="compositionally biased region" description="Basic and acidic residues" evidence="1">
    <location>
        <begin position="95"/>
        <end position="105"/>
    </location>
</feature>